<dbReference type="InterPro" id="IPR000361">
    <property type="entry name" value="ATAP_core_dom"/>
</dbReference>
<gene>
    <name evidence="2" type="ORF">SAMN05661091_3417</name>
</gene>
<feature type="domain" description="Core" evidence="1">
    <location>
        <begin position="1"/>
        <end position="106"/>
    </location>
</feature>
<dbReference type="AlphaFoldDB" id="A0A1X7HGW8"/>
<dbReference type="Pfam" id="PF01521">
    <property type="entry name" value="Fe-S_biosyn"/>
    <property type="match status" value="1"/>
</dbReference>
<evidence type="ECO:0000259" key="1">
    <source>
        <dbReference type="Pfam" id="PF01521"/>
    </source>
</evidence>
<dbReference type="Gene3D" id="2.60.300.12">
    <property type="entry name" value="HesB-like domain"/>
    <property type="match status" value="1"/>
</dbReference>
<dbReference type="SUPFAM" id="SSF89360">
    <property type="entry name" value="HesB-like domain"/>
    <property type="match status" value="1"/>
</dbReference>
<evidence type="ECO:0000313" key="3">
    <source>
        <dbReference type="Proteomes" id="UP000192940"/>
    </source>
</evidence>
<dbReference type="Proteomes" id="UP000192940">
    <property type="component" value="Chromosome I"/>
</dbReference>
<name>A0A1X7HGW8_9BACL</name>
<protein>
    <submittedName>
        <fullName evidence="2">Uncharacterized protein YqkB</fullName>
    </submittedName>
</protein>
<organism evidence="2 3">
    <name type="scientific">Paenibacillus uliginis N3/975</name>
    <dbReference type="NCBI Taxonomy" id="1313296"/>
    <lineage>
        <taxon>Bacteria</taxon>
        <taxon>Bacillati</taxon>
        <taxon>Bacillota</taxon>
        <taxon>Bacilli</taxon>
        <taxon>Bacillales</taxon>
        <taxon>Paenibacillaceae</taxon>
        <taxon>Paenibacillus</taxon>
    </lineage>
</organism>
<proteinExistence type="predicted"/>
<dbReference type="EMBL" id="LT840184">
    <property type="protein sequence ID" value="SMF86512.1"/>
    <property type="molecule type" value="Genomic_DNA"/>
</dbReference>
<sequence>MMIQLTPDAEKKLKERIGNQPGRVRLIYDTEGCGCAVNGIPGLRIINEPDSEDVTVSAGDSVAFVINRRQEVFFEDAMTLDVFSGLSTFRLDSNNQTYGTNIQLVDTRQ</sequence>
<dbReference type="RefSeq" id="WP_208914277.1">
    <property type="nucleotide sequence ID" value="NZ_LT840184.1"/>
</dbReference>
<dbReference type="STRING" id="1313296.SAMN05661091_3417"/>
<accession>A0A1X7HGW8</accession>
<keyword evidence="3" id="KW-1185">Reference proteome</keyword>
<evidence type="ECO:0000313" key="2">
    <source>
        <dbReference type="EMBL" id="SMF86512.1"/>
    </source>
</evidence>
<dbReference type="InterPro" id="IPR035903">
    <property type="entry name" value="HesB-like_dom_sf"/>
</dbReference>
<reference evidence="2 3" key="1">
    <citation type="submission" date="2017-04" db="EMBL/GenBank/DDBJ databases">
        <authorList>
            <person name="Afonso C.L."/>
            <person name="Miller P.J."/>
            <person name="Scott M.A."/>
            <person name="Spackman E."/>
            <person name="Goraichik I."/>
            <person name="Dimitrov K.M."/>
            <person name="Suarez D.L."/>
            <person name="Swayne D.E."/>
        </authorList>
    </citation>
    <scope>NUCLEOTIDE SEQUENCE [LARGE SCALE GENOMIC DNA]</scope>
    <source>
        <strain evidence="2 3">N3/975</strain>
    </source>
</reference>